<comment type="caution">
    <text evidence="2">The sequence shown here is derived from an EMBL/GenBank/DDBJ whole genome shotgun (WGS) entry which is preliminary data.</text>
</comment>
<protein>
    <recommendedName>
        <fullName evidence="4">Transmembrane protein</fullName>
    </recommendedName>
</protein>
<gene>
    <name evidence="2" type="ORF">POCTA_138.1.T1400003</name>
</gene>
<reference evidence="2" key="1">
    <citation type="submission" date="2021-01" db="EMBL/GenBank/DDBJ databases">
        <authorList>
            <consortium name="Genoscope - CEA"/>
            <person name="William W."/>
        </authorList>
    </citation>
    <scope>NUCLEOTIDE SEQUENCE</scope>
</reference>
<keyword evidence="3" id="KW-1185">Reference proteome</keyword>
<organism evidence="2 3">
    <name type="scientific">Paramecium octaurelia</name>
    <dbReference type="NCBI Taxonomy" id="43137"/>
    <lineage>
        <taxon>Eukaryota</taxon>
        <taxon>Sar</taxon>
        <taxon>Alveolata</taxon>
        <taxon>Ciliophora</taxon>
        <taxon>Intramacronucleata</taxon>
        <taxon>Oligohymenophorea</taxon>
        <taxon>Peniculida</taxon>
        <taxon>Parameciidae</taxon>
        <taxon>Paramecium</taxon>
    </lineage>
</organism>
<evidence type="ECO:0008006" key="4">
    <source>
        <dbReference type="Google" id="ProtNLM"/>
    </source>
</evidence>
<feature type="transmembrane region" description="Helical" evidence="1">
    <location>
        <begin position="108"/>
        <end position="129"/>
    </location>
</feature>
<name>A0A8S1Y2W8_PAROT</name>
<evidence type="ECO:0000256" key="1">
    <source>
        <dbReference type="SAM" id="Phobius"/>
    </source>
</evidence>
<accession>A0A8S1Y2W8</accession>
<keyword evidence="1" id="KW-1133">Transmembrane helix</keyword>
<dbReference type="AlphaFoldDB" id="A0A8S1Y2W8"/>
<dbReference type="Proteomes" id="UP000683925">
    <property type="component" value="Unassembled WGS sequence"/>
</dbReference>
<dbReference type="OrthoDB" id="8954335at2759"/>
<keyword evidence="1" id="KW-0472">Membrane</keyword>
<sequence length="294" mass="35934">MEYRCQNPFFKLQQLLNFSQIELIYTLKYENKNAEKKLQAGKLDLLIWQLRPMIQQSFIRFKDIITIAVTYWDKQKNQNTEKELVKDIINKWKRIMLKIEGILDKCNYQLKICSILFIKITFLPIFNMVKRSLQALLQYLKRDYNLIQLLFYKMMLLSNQMRLWGKFLLILIIFFKLLKENYNVKFDKIVKVIRTFFTNFRKLTQLFQKLCINQHQLLKRMQMKQSQNFKRQKQSIQQFIVKQNYIVFQYLQSIYDITLSKYSKLKDEKLCYLFDAQLKQVVICQMVSFFLLTK</sequence>
<evidence type="ECO:0000313" key="2">
    <source>
        <dbReference type="EMBL" id="CAD8207038.1"/>
    </source>
</evidence>
<dbReference type="EMBL" id="CAJJDP010000141">
    <property type="protein sequence ID" value="CAD8207038.1"/>
    <property type="molecule type" value="Genomic_DNA"/>
</dbReference>
<keyword evidence="1" id="KW-0812">Transmembrane</keyword>
<proteinExistence type="predicted"/>
<evidence type="ECO:0000313" key="3">
    <source>
        <dbReference type="Proteomes" id="UP000683925"/>
    </source>
</evidence>
<feature type="transmembrane region" description="Helical" evidence="1">
    <location>
        <begin position="161"/>
        <end position="178"/>
    </location>
</feature>